<name>A0ACC2WKK8_9TREE</name>
<proteinExistence type="predicted"/>
<evidence type="ECO:0000313" key="1">
    <source>
        <dbReference type="EMBL" id="KAJ9111720.1"/>
    </source>
</evidence>
<evidence type="ECO:0000313" key="2">
    <source>
        <dbReference type="Proteomes" id="UP001241377"/>
    </source>
</evidence>
<gene>
    <name evidence="1" type="ORF">QFC19_001080</name>
</gene>
<dbReference type="Proteomes" id="UP001241377">
    <property type="component" value="Unassembled WGS sequence"/>
</dbReference>
<organism evidence="1 2">
    <name type="scientific">Naganishia cerealis</name>
    <dbReference type="NCBI Taxonomy" id="610337"/>
    <lineage>
        <taxon>Eukaryota</taxon>
        <taxon>Fungi</taxon>
        <taxon>Dikarya</taxon>
        <taxon>Basidiomycota</taxon>
        <taxon>Agaricomycotina</taxon>
        <taxon>Tremellomycetes</taxon>
        <taxon>Filobasidiales</taxon>
        <taxon>Filobasidiaceae</taxon>
        <taxon>Naganishia</taxon>
    </lineage>
</organism>
<accession>A0ACC2WKK8</accession>
<comment type="caution">
    <text evidence="1">The sequence shown here is derived from an EMBL/GenBank/DDBJ whole genome shotgun (WGS) entry which is preliminary data.</text>
</comment>
<protein>
    <submittedName>
        <fullName evidence="1">Uncharacterized protein</fullName>
    </submittedName>
</protein>
<keyword evidence="2" id="KW-1185">Reference proteome</keyword>
<sequence length="1143" mass="121621">MVTFVPKGSLPVRFVDTEGRTLQEASWNDLSEDLSRLKLVLNEALDLRYSQEIHLEHERTPGFLMPVVDEIDYRGLIERLSSATSQQIVRVLVYNKTDGIPITPVRTPRTPSRLLVTPLPSTSTAQPALLSNSVLQAANTPTSTTVSTPRSLKKKNLKAVTEATGIAVPSPAKEVRFQPVQKSSLSTSTTAEDVMTQLEVAEDTGADSQVLEGTIQAAKPSESVTKKRKRSTEDDVDQSGTLPQAIAAQENVSKKSKKRKVNEANESVTSATEPSDSSISKERLSGQQLRRQKRLAALKELEAKAAEERALKMAQALVREAQAQSPSVAEPEAAATSELSQAAKRRQRRREKELAQKLALASVGNATQDAVMVDTSTLPSDSATDSPVNDTIISSEAVTRDAVDETSVALHVADSPVAIASVPNKESKGNKTLKGSATSDAVSASEIAEQGLATSAEPLIATQPGEAHPGSAANVSTNLSPVPETLPTTTRVAVEEQRQPAETKSNRKKRRESSRKSETRATMVVSEDPVSATKSVSTNPPAHIPAATSDNAPSSLFTAANDAATPSRKAKKQPRKSAAASALAEWRAQHAVSDAPGTVSVNAAAGLQNEAQEQLHVPLAQSSAGSAAESSSIEPLLELPHTQSHVIEDSNTRQQDREESSGTETPPASSAQIPLPSSSQRPARLPTSSPESYPSDSEESRDEWQVAHKRMQRMRTPDSDDVELEGEDDQENDPGEDVNRIRIAETPPDVISSFPIPVTQSASMEVDDIMDDEETSGRYAPQQQSKTPSPQADMQQAPEGESVETDLDEEVPSSADTVMTARFGTPNLFSSAQNPIIPLTQTDKRPSFLTLTDLAAPPSPVMPSTGVVAFQDAMEEDAAADQAAMDSMTAVEETSASDASANPDVQTNGVSVGNGLSIDSTMSQSTDLSQMSAASPRRLRSRMRQRDGSQSQNDQLKLLPLPAPTPKKKGRPTKTVIQSEKAVSAGDPVATQGDPVPTQVDPISTQDAASAVNGHVESGATPISNRRERRIAASQSRIPALSSLSADALRKGRASRFSTTGGPGLMNGSASQPNPTRVLAPNTQSAVNTDSDEEAHDDTDTDSDTDDEQQTPASSLPANLVKRVAGGRQPRKPRQSLGQMQGW</sequence>
<reference evidence="1" key="1">
    <citation type="submission" date="2023-04" db="EMBL/GenBank/DDBJ databases">
        <title>Draft Genome sequencing of Naganishia species isolated from polar environments using Oxford Nanopore Technology.</title>
        <authorList>
            <person name="Leo P."/>
            <person name="Venkateswaran K."/>
        </authorList>
    </citation>
    <scope>NUCLEOTIDE SEQUENCE</scope>
    <source>
        <strain evidence="1">MNA-CCFEE 5261</strain>
    </source>
</reference>
<dbReference type="EMBL" id="JASBWR010000007">
    <property type="protein sequence ID" value="KAJ9111720.1"/>
    <property type="molecule type" value="Genomic_DNA"/>
</dbReference>